<evidence type="ECO:0000256" key="3">
    <source>
        <dbReference type="ARBA" id="ARBA00023235"/>
    </source>
</evidence>
<dbReference type="Gene3D" id="3.30.70.3160">
    <property type="match status" value="1"/>
</dbReference>
<dbReference type="SUPFAM" id="SSF55120">
    <property type="entry name" value="Pseudouridine synthase"/>
    <property type="match status" value="1"/>
</dbReference>
<comment type="similarity">
    <text evidence="1 4">Belongs to the pseudouridine synthase TruD family.</text>
</comment>
<dbReference type="InterPro" id="IPR001656">
    <property type="entry name" value="PsdUridine_synth_TruD"/>
</dbReference>
<keyword evidence="3 4" id="KW-0413">Isomerase</keyword>
<dbReference type="EC" id="5.4.99.27" evidence="4"/>
<sequence length="423" mass="46975">MKPSAYPLEQSLGMNYYATDAKGIGGVLRNSPEDFIVEELPVKFTGTGPYLIVKLTKRSWEHQHTMREITKRLGISPKRLAWGGTKDRNAVTTQYISLYDVTEEDLAKVAIKDITLEPITRHQFSLGLGSLEGNRFTITLRGCEAEDLTARVESITKDILESGIPNYYGIQRFGALKPVTHRVGLHILRGEYEEAVKMYVGDVFPRESDEVKAARRAFAETGDAKAALHDLPVQLSYERIMLDSLMKQPGDYGRALQAMPPKLLSMFVSAYQSWLFNSALSARCARGVPLEDAAVGEHLIFTNDRIDTVTEKNIATARQHMKRGRCAVAAWMPGSTLPVTPGPMEEEMFSLMKADGVTMQSFADAAAFTGTNFDGAHRKITLRTEIEYSVAGSDVTLMFTLPPGHYATTVCREYMQGSPEQMV</sequence>
<organism evidence="6 7">
    <name type="scientific">Methanorbis furvi</name>
    <dbReference type="NCBI Taxonomy" id="3028299"/>
    <lineage>
        <taxon>Archaea</taxon>
        <taxon>Methanobacteriati</taxon>
        <taxon>Methanobacteriota</taxon>
        <taxon>Stenosarchaea group</taxon>
        <taxon>Methanomicrobia</taxon>
        <taxon>Methanomicrobiales</taxon>
        <taxon>Methanocorpusculaceae</taxon>
        <taxon>Methanorbis</taxon>
    </lineage>
</organism>
<dbReference type="PANTHER" id="PTHR13326">
    <property type="entry name" value="TRNA PSEUDOURIDINE SYNTHASE D"/>
    <property type="match status" value="1"/>
</dbReference>
<dbReference type="Proteomes" id="UP001273136">
    <property type="component" value="Unassembled WGS sequence"/>
</dbReference>
<reference evidence="6" key="1">
    <citation type="submission" date="2023-06" db="EMBL/GenBank/DDBJ databases">
        <title>Genome sequence of Methancorpusculaceae sp. Ag1.</title>
        <authorList>
            <person name="Protasov E."/>
            <person name="Platt K."/>
            <person name="Poehlein A."/>
            <person name="Daniel R."/>
            <person name="Brune A."/>
        </authorList>
    </citation>
    <scope>NUCLEOTIDE SEQUENCE</scope>
    <source>
        <strain evidence="6">Ag1</strain>
    </source>
</reference>
<name>A0AAE4MCH5_9EURY</name>
<feature type="active site" description="Nucleophile" evidence="4">
    <location>
        <position position="87"/>
    </location>
</feature>
<keyword evidence="2 4" id="KW-0819">tRNA processing</keyword>
<evidence type="ECO:0000256" key="1">
    <source>
        <dbReference type="ARBA" id="ARBA00007953"/>
    </source>
</evidence>
<dbReference type="Gene3D" id="3.30.2350.20">
    <property type="entry name" value="TruD, catalytic domain"/>
    <property type="match status" value="1"/>
</dbReference>
<evidence type="ECO:0000313" key="7">
    <source>
        <dbReference type="Proteomes" id="UP001273136"/>
    </source>
</evidence>
<evidence type="ECO:0000256" key="4">
    <source>
        <dbReference type="HAMAP-Rule" id="MF_01082"/>
    </source>
</evidence>
<evidence type="ECO:0000256" key="2">
    <source>
        <dbReference type="ARBA" id="ARBA00022694"/>
    </source>
</evidence>
<comment type="function">
    <text evidence="4">Could be responsible for synthesis of pseudouridine from uracil-13 in transfer RNAs.</text>
</comment>
<dbReference type="InterPro" id="IPR042214">
    <property type="entry name" value="TruD_catalytic"/>
</dbReference>
<dbReference type="HAMAP" id="MF_01082">
    <property type="entry name" value="TruD"/>
    <property type="match status" value="1"/>
</dbReference>
<dbReference type="PROSITE" id="PS50984">
    <property type="entry name" value="TRUD"/>
    <property type="match status" value="1"/>
</dbReference>
<evidence type="ECO:0000259" key="5">
    <source>
        <dbReference type="PROSITE" id="PS50984"/>
    </source>
</evidence>
<dbReference type="Gene3D" id="1.10.1510.30">
    <property type="match status" value="1"/>
</dbReference>
<dbReference type="GO" id="GO:0160150">
    <property type="term" value="F:tRNA pseudouridine(13) synthase activity"/>
    <property type="evidence" value="ECO:0007669"/>
    <property type="project" value="UniProtKB-EC"/>
</dbReference>
<dbReference type="EMBL" id="JAWDKA010000004">
    <property type="protein sequence ID" value="MDV0441616.1"/>
    <property type="molecule type" value="Genomic_DNA"/>
</dbReference>
<dbReference type="AlphaFoldDB" id="A0AAE4MCH5"/>
<gene>
    <name evidence="4 6" type="primary">truD</name>
    <name evidence="6" type="ORF">McpAg1_08240</name>
</gene>
<comment type="catalytic activity">
    <reaction evidence="4">
        <text>uridine(13) in tRNA = pseudouridine(13) in tRNA</text>
        <dbReference type="Rhea" id="RHEA:42540"/>
        <dbReference type="Rhea" id="RHEA-COMP:10105"/>
        <dbReference type="Rhea" id="RHEA-COMP:10106"/>
        <dbReference type="ChEBI" id="CHEBI:65314"/>
        <dbReference type="ChEBI" id="CHEBI:65315"/>
        <dbReference type="EC" id="5.4.99.27"/>
    </reaction>
</comment>
<dbReference type="InterPro" id="IPR020103">
    <property type="entry name" value="PsdUridine_synth_cat_dom_sf"/>
</dbReference>
<dbReference type="NCBIfam" id="TIGR00094">
    <property type="entry name" value="tRNA_TruD_broad"/>
    <property type="match status" value="1"/>
</dbReference>
<dbReference type="GO" id="GO:0003723">
    <property type="term" value="F:RNA binding"/>
    <property type="evidence" value="ECO:0007669"/>
    <property type="project" value="InterPro"/>
</dbReference>
<dbReference type="GO" id="GO:0031119">
    <property type="term" value="P:tRNA pseudouridine synthesis"/>
    <property type="evidence" value="ECO:0007669"/>
    <property type="project" value="UniProtKB-UniRule"/>
</dbReference>
<dbReference type="PIRSF" id="PIRSF037016">
    <property type="entry name" value="Pseudouridin_synth_euk_prd"/>
    <property type="match status" value="1"/>
</dbReference>
<dbReference type="PROSITE" id="PS01268">
    <property type="entry name" value="UPF0024"/>
    <property type="match status" value="1"/>
</dbReference>
<dbReference type="PANTHER" id="PTHR13326:SF21">
    <property type="entry name" value="PSEUDOURIDYLATE SYNTHASE PUS7L"/>
    <property type="match status" value="1"/>
</dbReference>
<evidence type="ECO:0000313" key="6">
    <source>
        <dbReference type="EMBL" id="MDV0441616.1"/>
    </source>
</evidence>
<dbReference type="InterPro" id="IPR020119">
    <property type="entry name" value="PsdUridine_synth_TruD_CS"/>
</dbReference>
<keyword evidence="7" id="KW-1185">Reference proteome</keyword>
<dbReference type="FunFam" id="3.30.70.3160:FF:000001">
    <property type="entry name" value="Probable tRNA pseudouridine synthase D"/>
    <property type="match status" value="1"/>
</dbReference>
<dbReference type="InterPro" id="IPR011760">
    <property type="entry name" value="PsdUridine_synth_TruD_insert"/>
</dbReference>
<protein>
    <recommendedName>
        <fullName evidence="4">Probable tRNA pseudouridine synthase D</fullName>
        <ecNumber evidence="4">5.4.99.27</ecNumber>
    </recommendedName>
    <alternativeName>
        <fullName evidence="4">tRNA pseudouridine(13) synthase</fullName>
    </alternativeName>
    <alternativeName>
        <fullName evidence="4">tRNA pseudouridylate synthase D</fullName>
    </alternativeName>
    <alternativeName>
        <fullName evidence="4">tRNA-uridine isomerase D</fullName>
    </alternativeName>
</protein>
<accession>A0AAE4MCH5</accession>
<proteinExistence type="inferred from homology"/>
<feature type="domain" description="TRUD" evidence="5">
    <location>
        <begin position="163"/>
        <end position="383"/>
    </location>
</feature>
<comment type="caution">
    <text evidence="6">The sequence shown here is derived from an EMBL/GenBank/DDBJ whole genome shotgun (WGS) entry which is preliminary data.</text>
</comment>
<dbReference type="RefSeq" id="WP_338094020.1">
    <property type="nucleotide sequence ID" value="NZ_JAWDKA010000004.1"/>
</dbReference>
<dbReference type="Pfam" id="PF01142">
    <property type="entry name" value="TruD"/>
    <property type="match status" value="1"/>
</dbReference>